<sequence length="279" mass="31746">MLNFNGTLFQEDTFQITTANRAFKYGDGIFETIAVKNGRIVFWEDHYFRLMASMRMLRMEIPMSFTLEFLEEEILKTLKSNPAFNNARVRLTVFRKDGGLYTPKTNAVDYLVEAGENTYKTKEVYTIDLFKDFYNYSGLLSTVKTTNRMLNTLASVYMQENNLDNCVLINERKSIVEATNAAIFIVKGTQIKTPALTEGCIKGIARKKIIEILTRNPNYTLEETVISPFELQKADEVFIANTIIGVQPVTQYRKKTFDTVISKKIAASYALEMVAASAS</sequence>
<dbReference type="Gene3D" id="3.20.10.10">
    <property type="entry name" value="D-amino Acid Aminotransferase, subunit A, domain 2"/>
    <property type="match status" value="1"/>
</dbReference>
<gene>
    <name evidence="9" type="ORF">GCM10011416_23150</name>
</gene>
<evidence type="ECO:0000313" key="10">
    <source>
        <dbReference type="Proteomes" id="UP000633278"/>
    </source>
</evidence>
<dbReference type="InterPro" id="IPR001544">
    <property type="entry name" value="Aminotrans_IV"/>
</dbReference>
<evidence type="ECO:0000256" key="4">
    <source>
        <dbReference type="ARBA" id="ARBA00009320"/>
    </source>
</evidence>
<dbReference type="InterPro" id="IPR043132">
    <property type="entry name" value="BCAT-like_C"/>
</dbReference>
<dbReference type="PANTHER" id="PTHR42743">
    <property type="entry name" value="AMINO-ACID AMINOTRANSFERASE"/>
    <property type="match status" value="1"/>
</dbReference>
<organism evidence="9 10">
    <name type="scientific">Polaribacter pacificus</name>
    <dbReference type="NCBI Taxonomy" id="1775173"/>
    <lineage>
        <taxon>Bacteria</taxon>
        <taxon>Pseudomonadati</taxon>
        <taxon>Bacteroidota</taxon>
        <taxon>Flavobacteriia</taxon>
        <taxon>Flavobacteriales</taxon>
        <taxon>Flavobacteriaceae</taxon>
    </lineage>
</organism>
<evidence type="ECO:0000313" key="9">
    <source>
        <dbReference type="EMBL" id="GGH03564.1"/>
    </source>
</evidence>
<evidence type="ECO:0000256" key="6">
    <source>
        <dbReference type="ARBA" id="ARBA00048212"/>
    </source>
</evidence>
<dbReference type="Proteomes" id="UP000633278">
    <property type="component" value="Unassembled WGS sequence"/>
</dbReference>
<dbReference type="Pfam" id="PF01063">
    <property type="entry name" value="Aminotran_4"/>
    <property type="match status" value="1"/>
</dbReference>
<dbReference type="InterPro" id="IPR043131">
    <property type="entry name" value="BCAT-like_N"/>
</dbReference>
<name>A0A917MEN9_9FLAO</name>
<evidence type="ECO:0000256" key="7">
    <source>
        <dbReference type="ARBA" id="ARBA00048798"/>
    </source>
</evidence>
<dbReference type="GO" id="GO:0004084">
    <property type="term" value="F:branched-chain-amino-acid transaminase activity"/>
    <property type="evidence" value="ECO:0007669"/>
    <property type="project" value="UniProtKB-EC"/>
</dbReference>
<evidence type="ECO:0000256" key="5">
    <source>
        <dbReference type="ARBA" id="ARBA00013053"/>
    </source>
</evidence>
<dbReference type="SUPFAM" id="SSF56752">
    <property type="entry name" value="D-aminoacid aminotransferase-like PLP-dependent enzymes"/>
    <property type="match status" value="1"/>
</dbReference>
<evidence type="ECO:0000256" key="3">
    <source>
        <dbReference type="ARBA" id="ARBA00005072"/>
    </source>
</evidence>
<comment type="similarity">
    <text evidence="4">Belongs to the class-IV pyridoxal-phosphate-dependent aminotransferase family.</text>
</comment>
<comment type="catalytic activity">
    <reaction evidence="7">
        <text>L-isoleucine + 2-oxoglutarate = (S)-3-methyl-2-oxopentanoate + L-glutamate</text>
        <dbReference type="Rhea" id="RHEA:24801"/>
        <dbReference type="ChEBI" id="CHEBI:16810"/>
        <dbReference type="ChEBI" id="CHEBI:29985"/>
        <dbReference type="ChEBI" id="CHEBI:35146"/>
        <dbReference type="ChEBI" id="CHEBI:58045"/>
        <dbReference type="EC" id="2.6.1.42"/>
    </reaction>
</comment>
<proteinExistence type="inferred from homology"/>
<evidence type="ECO:0000256" key="2">
    <source>
        <dbReference type="ARBA" id="ARBA00004931"/>
    </source>
</evidence>
<reference evidence="9" key="1">
    <citation type="journal article" date="2014" name="Int. J. Syst. Evol. Microbiol.">
        <title>Complete genome sequence of Corynebacterium casei LMG S-19264T (=DSM 44701T), isolated from a smear-ripened cheese.</title>
        <authorList>
            <consortium name="US DOE Joint Genome Institute (JGI-PGF)"/>
            <person name="Walter F."/>
            <person name="Albersmeier A."/>
            <person name="Kalinowski J."/>
            <person name="Ruckert C."/>
        </authorList>
    </citation>
    <scope>NUCLEOTIDE SEQUENCE</scope>
    <source>
        <strain evidence="9">CGMCC 1.15763</strain>
    </source>
</reference>
<comment type="catalytic activity">
    <reaction evidence="8">
        <text>L-leucine + 2-oxoglutarate = 4-methyl-2-oxopentanoate + L-glutamate</text>
        <dbReference type="Rhea" id="RHEA:18321"/>
        <dbReference type="ChEBI" id="CHEBI:16810"/>
        <dbReference type="ChEBI" id="CHEBI:17865"/>
        <dbReference type="ChEBI" id="CHEBI:29985"/>
        <dbReference type="ChEBI" id="CHEBI:57427"/>
        <dbReference type="EC" id="2.6.1.42"/>
    </reaction>
</comment>
<comment type="caution">
    <text evidence="9">The sequence shown here is derived from an EMBL/GenBank/DDBJ whole genome shotgun (WGS) entry which is preliminary data.</text>
</comment>
<dbReference type="RefSeq" id="WP_188599513.1">
    <property type="nucleotide sequence ID" value="NZ_BMJW01000003.1"/>
</dbReference>
<dbReference type="EC" id="2.6.1.42" evidence="5"/>
<keyword evidence="10" id="KW-1185">Reference proteome</keyword>
<comment type="pathway">
    <text evidence="1">Amino-acid biosynthesis; L-isoleucine biosynthesis; L-isoleucine from 2-oxobutanoate: step 4/4.</text>
</comment>
<comment type="catalytic activity">
    <reaction evidence="6">
        <text>L-valine + 2-oxoglutarate = 3-methyl-2-oxobutanoate + L-glutamate</text>
        <dbReference type="Rhea" id="RHEA:24813"/>
        <dbReference type="ChEBI" id="CHEBI:11851"/>
        <dbReference type="ChEBI" id="CHEBI:16810"/>
        <dbReference type="ChEBI" id="CHEBI:29985"/>
        <dbReference type="ChEBI" id="CHEBI:57762"/>
        <dbReference type="EC" id="2.6.1.42"/>
    </reaction>
</comment>
<dbReference type="InterPro" id="IPR036038">
    <property type="entry name" value="Aminotransferase-like"/>
</dbReference>
<dbReference type="GO" id="GO:0046394">
    <property type="term" value="P:carboxylic acid biosynthetic process"/>
    <property type="evidence" value="ECO:0007669"/>
    <property type="project" value="UniProtKB-ARBA"/>
</dbReference>
<dbReference type="CDD" id="cd00449">
    <property type="entry name" value="PLPDE_IV"/>
    <property type="match status" value="1"/>
</dbReference>
<dbReference type="InterPro" id="IPR050571">
    <property type="entry name" value="Class-IV_PLP-Dep_Aminotrnsfr"/>
</dbReference>
<keyword evidence="9" id="KW-0032">Aminotransferase</keyword>
<evidence type="ECO:0000256" key="1">
    <source>
        <dbReference type="ARBA" id="ARBA00004824"/>
    </source>
</evidence>
<accession>A0A917MEN9</accession>
<dbReference type="Gene3D" id="3.30.470.10">
    <property type="match status" value="1"/>
</dbReference>
<dbReference type="PANTHER" id="PTHR42743:SF11">
    <property type="entry name" value="AMINODEOXYCHORISMATE LYASE"/>
    <property type="match status" value="1"/>
</dbReference>
<evidence type="ECO:0000256" key="8">
    <source>
        <dbReference type="ARBA" id="ARBA00049229"/>
    </source>
</evidence>
<comment type="pathway">
    <text evidence="2">Amino-acid biosynthesis; L-valine biosynthesis; L-valine from pyruvate: step 4/4.</text>
</comment>
<protein>
    <recommendedName>
        <fullName evidence="5">branched-chain-amino-acid transaminase</fullName>
        <ecNumber evidence="5">2.6.1.42</ecNumber>
    </recommendedName>
</protein>
<comment type="pathway">
    <text evidence="3">Amino-acid biosynthesis; L-leucine biosynthesis; L-leucine from 3-methyl-2-oxobutanoate: step 4/4.</text>
</comment>
<reference evidence="9" key="2">
    <citation type="submission" date="2020-09" db="EMBL/GenBank/DDBJ databases">
        <authorList>
            <person name="Sun Q."/>
            <person name="Zhou Y."/>
        </authorList>
    </citation>
    <scope>NUCLEOTIDE SEQUENCE</scope>
    <source>
        <strain evidence="9">CGMCC 1.15763</strain>
    </source>
</reference>
<dbReference type="EMBL" id="BMJW01000003">
    <property type="protein sequence ID" value="GGH03564.1"/>
    <property type="molecule type" value="Genomic_DNA"/>
</dbReference>
<dbReference type="AlphaFoldDB" id="A0A917MEN9"/>
<keyword evidence="9" id="KW-0808">Transferase</keyword>